<dbReference type="PANTHER" id="PTHR43085">
    <property type="entry name" value="HEXOKINASE FAMILY MEMBER"/>
    <property type="match status" value="1"/>
</dbReference>
<dbReference type="EMBL" id="JAWDIO010000002">
    <property type="protein sequence ID" value="MDU0355145.1"/>
    <property type="molecule type" value="Genomic_DNA"/>
</dbReference>
<keyword evidence="2" id="KW-0808">Transferase</keyword>
<evidence type="ECO:0000256" key="2">
    <source>
        <dbReference type="ARBA" id="ARBA00022679"/>
    </source>
</evidence>
<dbReference type="SUPFAM" id="SSF53613">
    <property type="entry name" value="Ribokinase-like"/>
    <property type="match status" value="1"/>
</dbReference>
<dbReference type="InterPro" id="IPR029056">
    <property type="entry name" value="Ribokinase-like"/>
</dbReference>
<dbReference type="RefSeq" id="WP_316026695.1">
    <property type="nucleotide sequence ID" value="NZ_JAWDIO010000002.1"/>
</dbReference>
<organism evidence="5 6">
    <name type="scientific">Paraglaciecola aquimarina</name>
    <dbReference type="NCBI Taxonomy" id="1235557"/>
    <lineage>
        <taxon>Bacteria</taxon>
        <taxon>Pseudomonadati</taxon>
        <taxon>Pseudomonadota</taxon>
        <taxon>Gammaproteobacteria</taxon>
        <taxon>Alteromonadales</taxon>
        <taxon>Alteromonadaceae</taxon>
        <taxon>Paraglaciecola</taxon>
    </lineage>
</organism>
<evidence type="ECO:0000256" key="1">
    <source>
        <dbReference type="ARBA" id="ARBA00010688"/>
    </source>
</evidence>
<accession>A0ABU3SYS0</accession>
<name>A0ABU3SYS0_9ALTE</name>
<dbReference type="CDD" id="cd01166">
    <property type="entry name" value="KdgK"/>
    <property type="match status" value="1"/>
</dbReference>
<feature type="domain" description="Carbohydrate kinase PfkB" evidence="4">
    <location>
        <begin position="8"/>
        <end position="306"/>
    </location>
</feature>
<evidence type="ECO:0000256" key="3">
    <source>
        <dbReference type="ARBA" id="ARBA00022777"/>
    </source>
</evidence>
<dbReference type="InterPro" id="IPR011611">
    <property type="entry name" value="PfkB_dom"/>
</dbReference>
<comment type="similarity">
    <text evidence="1">Belongs to the carbohydrate kinase PfkB family.</text>
</comment>
<evidence type="ECO:0000259" key="4">
    <source>
        <dbReference type="Pfam" id="PF00294"/>
    </source>
</evidence>
<evidence type="ECO:0000313" key="6">
    <source>
        <dbReference type="Proteomes" id="UP001247805"/>
    </source>
</evidence>
<gene>
    <name evidence="5" type="ORF">RS130_15650</name>
</gene>
<dbReference type="PANTHER" id="PTHR43085:SF15">
    <property type="entry name" value="2-DEHYDRO-3-DEOXYGLUCONOKINASE"/>
    <property type="match status" value="1"/>
</dbReference>
<dbReference type="InterPro" id="IPR050306">
    <property type="entry name" value="PfkB_Carbo_kinase"/>
</dbReference>
<keyword evidence="3 5" id="KW-0418">Kinase</keyword>
<dbReference type="Pfam" id="PF00294">
    <property type="entry name" value="PfkB"/>
    <property type="match status" value="1"/>
</dbReference>
<comment type="caution">
    <text evidence="5">The sequence shown here is derived from an EMBL/GenBank/DDBJ whole genome shotgun (WGS) entry which is preliminary data.</text>
</comment>
<dbReference type="GO" id="GO:0016301">
    <property type="term" value="F:kinase activity"/>
    <property type="evidence" value="ECO:0007669"/>
    <property type="project" value="UniProtKB-KW"/>
</dbReference>
<keyword evidence="6" id="KW-1185">Reference proteome</keyword>
<reference evidence="5 6" key="1">
    <citation type="submission" date="2023-10" db="EMBL/GenBank/DDBJ databases">
        <title>Glaciecola aquimarina strain GGW-M5 nov., isolated from a coastal seawater.</title>
        <authorList>
            <person name="Bayburt H."/>
            <person name="Kim J.M."/>
            <person name="Choi B.J."/>
            <person name="Jeon C.O."/>
        </authorList>
    </citation>
    <scope>NUCLEOTIDE SEQUENCE [LARGE SCALE GENOMIC DNA]</scope>
    <source>
        <strain evidence="5 6">KCTC 32108</strain>
    </source>
</reference>
<dbReference type="Proteomes" id="UP001247805">
    <property type="component" value="Unassembled WGS sequence"/>
</dbReference>
<sequence>MGEFSLVMQSLLVIGECMMELSSAENGDLQRSFAGDTYNSAIYAKRCLTNSKVSFLSAIGVDAYSQKMKATWQAEGIDTSLLVETDQAEIGIYAIHTDDSGERSFSYWRKGSAASKMMQYLDVDKLLAAAKEYQMVYFSGISLAILSDEDKGKFIDCIEAMSKQGCKIAFDPNYRPRLWDSLDHALLWLEKAYSLSDLILPGLEDHEVMFGHEDHQQMAKYFEQYATNELVIKCGSQGTFVYVENELVVHQPFKPAPIQVDSTAAGDSFAGTYIGKRIEGSTPEQALTLAAHVAGQVVQHKGAILDAELYKKLCLL</sequence>
<dbReference type="Gene3D" id="3.40.1190.20">
    <property type="match status" value="1"/>
</dbReference>
<protein>
    <submittedName>
        <fullName evidence="5">Sugar kinase</fullName>
    </submittedName>
</protein>
<proteinExistence type="inferred from homology"/>
<evidence type="ECO:0000313" key="5">
    <source>
        <dbReference type="EMBL" id="MDU0355145.1"/>
    </source>
</evidence>